<accession>A0A0F9RHP5</accession>
<organism evidence="1">
    <name type="scientific">marine sediment metagenome</name>
    <dbReference type="NCBI Taxonomy" id="412755"/>
    <lineage>
        <taxon>unclassified sequences</taxon>
        <taxon>metagenomes</taxon>
        <taxon>ecological metagenomes</taxon>
    </lineage>
</organism>
<gene>
    <name evidence="1" type="ORF">LCGC14_0972630</name>
</gene>
<name>A0A0F9RHP5_9ZZZZ</name>
<dbReference type="EMBL" id="LAZR01003582">
    <property type="protein sequence ID" value="KKN16768.1"/>
    <property type="molecule type" value="Genomic_DNA"/>
</dbReference>
<sequence>MSEEFNYQSSTVNIGVTKVALVTGDIAADTDLQVAANACKRVLIKAFTTNTGLIWIDFGQAAVDLDCYPIDAGETISVPLTNTDKIHMLAKIVNNKIAVVYSN</sequence>
<proteinExistence type="predicted"/>
<dbReference type="AlphaFoldDB" id="A0A0F9RHP5"/>
<evidence type="ECO:0000313" key="1">
    <source>
        <dbReference type="EMBL" id="KKN16768.1"/>
    </source>
</evidence>
<reference evidence="1" key="1">
    <citation type="journal article" date="2015" name="Nature">
        <title>Complex archaea that bridge the gap between prokaryotes and eukaryotes.</title>
        <authorList>
            <person name="Spang A."/>
            <person name="Saw J.H."/>
            <person name="Jorgensen S.L."/>
            <person name="Zaremba-Niedzwiedzka K."/>
            <person name="Martijn J."/>
            <person name="Lind A.E."/>
            <person name="van Eijk R."/>
            <person name="Schleper C."/>
            <person name="Guy L."/>
            <person name="Ettema T.J."/>
        </authorList>
    </citation>
    <scope>NUCLEOTIDE SEQUENCE</scope>
</reference>
<protein>
    <submittedName>
        <fullName evidence="1">Uncharacterized protein</fullName>
    </submittedName>
</protein>
<comment type="caution">
    <text evidence="1">The sequence shown here is derived from an EMBL/GenBank/DDBJ whole genome shotgun (WGS) entry which is preliminary data.</text>
</comment>